<sequence>MTNKDQNILKYPIKKISIDDFEKVGFVADYYESILKGNYGIIVLGGSEGGRPRHLAEKIASLGYTVLSLAYFNEGDHLPKELEMIPLEYFDKAKKWLLKKKGIKQDGLLIVGWSKGAELGLVLASRDNDYKGFVAIAPSSVVWPGVIKDWSRKALSSWSISKEPIPFIPYKGQASFSKSITDIYKQSLKNMTQPISHTINYERIKIPLLLFSGSLDIIWPAEMMARTICEEINNLHQGKVICTHYNYENAGHLLDGQFNLGGTKENNDKANIDSLNKIEQFLKKINSTK</sequence>
<proteinExistence type="predicted"/>
<dbReference type="SUPFAM" id="SSF53474">
    <property type="entry name" value="alpha/beta-Hydrolases"/>
    <property type="match status" value="1"/>
</dbReference>
<protein>
    <recommendedName>
        <fullName evidence="1">BAAT/Acyl-CoA thioester hydrolase C-terminal domain-containing protein</fullName>
    </recommendedName>
</protein>
<keyword evidence="3" id="KW-1185">Reference proteome</keyword>
<dbReference type="RefSeq" id="WP_069830667.1">
    <property type="nucleotide sequence ID" value="NZ_MDJD01000047.1"/>
</dbReference>
<dbReference type="Pfam" id="PF08840">
    <property type="entry name" value="BAAT_C"/>
    <property type="match status" value="1"/>
</dbReference>
<feature type="domain" description="BAAT/Acyl-CoA thioester hydrolase C-terminal" evidence="1">
    <location>
        <begin position="85"/>
        <end position="255"/>
    </location>
</feature>
<dbReference type="GO" id="GO:0006631">
    <property type="term" value="P:fatty acid metabolic process"/>
    <property type="evidence" value="ECO:0007669"/>
    <property type="project" value="TreeGrafter"/>
</dbReference>
<dbReference type="PANTHER" id="PTHR10824:SF4">
    <property type="entry name" value="ACYL-COENZYME A THIOESTERASE 1-LIKE"/>
    <property type="match status" value="1"/>
</dbReference>
<dbReference type="AlphaFoldDB" id="A0A1E5T837"/>
<accession>A0A1E5T837</accession>
<dbReference type="EMBL" id="MDJD01000047">
    <property type="protein sequence ID" value="OEK07539.1"/>
    <property type="molecule type" value="Genomic_DNA"/>
</dbReference>
<name>A0A1E5T837_9FLAO</name>
<dbReference type="InterPro" id="IPR029058">
    <property type="entry name" value="AB_hydrolase_fold"/>
</dbReference>
<reference evidence="2 3" key="1">
    <citation type="submission" date="2016-05" db="EMBL/GenBank/DDBJ databases">
        <title>Draft Genome Sequence of Algibacter sp. Strain SK-16 Isolated from the Surface Water of Aburatsubo Inlet.</title>
        <authorList>
            <person name="Wong S.-K."/>
            <person name="Yoshizawa S."/>
            <person name="Nakajima Y."/>
            <person name="Ogura Y."/>
            <person name="Tetsuya H."/>
            <person name="Hamasaki K."/>
        </authorList>
    </citation>
    <scope>NUCLEOTIDE SEQUENCE [LARGE SCALE GENOMIC DNA]</scope>
    <source>
        <strain evidence="2 3">SK-16</strain>
    </source>
</reference>
<organism evidence="2 3">
    <name type="scientific">Flavivirga aquatica</name>
    <dbReference type="NCBI Taxonomy" id="1849968"/>
    <lineage>
        <taxon>Bacteria</taxon>
        <taxon>Pseudomonadati</taxon>
        <taxon>Bacteroidota</taxon>
        <taxon>Flavobacteriia</taxon>
        <taxon>Flavobacteriales</taxon>
        <taxon>Flavobacteriaceae</taxon>
        <taxon>Flavivirga</taxon>
    </lineage>
</organism>
<dbReference type="GO" id="GO:0047617">
    <property type="term" value="F:fatty acyl-CoA hydrolase activity"/>
    <property type="evidence" value="ECO:0007669"/>
    <property type="project" value="TreeGrafter"/>
</dbReference>
<evidence type="ECO:0000259" key="1">
    <source>
        <dbReference type="Pfam" id="PF08840"/>
    </source>
</evidence>
<dbReference type="GO" id="GO:0006637">
    <property type="term" value="P:acyl-CoA metabolic process"/>
    <property type="evidence" value="ECO:0007669"/>
    <property type="project" value="TreeGrafter"/>
</dbReference>
<dbReference type="STRING" id="1849968.A8C32_17230"/>
<dbReference type="Gene3D" id="3.40.50.1820">
    <property type="entry name" value="alpha/beta hydrolase"/>
    <property type="match status" value="1"/>
</dbReference>
<dbReference type="OrthoDB" id="8922993at2"/>
<dbReference type="Proteomes" id="UP000095713">
    <property type="component" value="Unassembled WGS sequence"/>
</dbReference>
<comment type="caution">
    <text evidence="2">The sequence shown here is derived from an EMBL/GenBank/DDBJ whole genome shotgun (WGS) entry which is preliminary data.</text>
</comment>
<evidence type="ECO:0000313" key="2">
    <source>
        <dbReference type="EMBL" id="OEK07539.1"/>
    </source>
</evidence>
<dbReference type="PANTHER" id="PTHR10824">
    <property type="entry name" value="ACYL-COENZYME A THIOESTERASE-RELATED"/>
    <property type="match status" value="1"/>
</dbReference>
<gene>
    <name evidence="2" type="ORF">A8C32_17230</name>
</gene>
<evidence type="ECO:0000313" key="3">
    <source>
        <dbReference type="Proteomes" id="UP000095713"/>
    </source>
</evidence>
<dbReference type="InterPro" id="IPR014940">
    <property type="entry name" value="BAAT_C"/>
</dbReference>